<organism evidence="1 2">
    <name type="scientific">Colletotrichum nymphaeae SA-01</name>
    <dbReference type="NCBI Taxonomy" id="1460502"/>
    <lineage>
        <taxon>Eukaryota</taxon>
        <taxon>Fungi</taxon>
        <taxon>Dikarya</taxon>
        <taxon>Ascomycota</taxon>
        <taxon>Pezizomycotina</taxon>
        <taxon>Sordariomycetes</taxon>
        <taxon>Hypocreomycetidae</taxon>
        <taxon>Glomerellales</taxon>
        <taxon>Glomerellaceae</taxon>
        <taxon>Colletotrichum</taxon>
        <taxon>Colletotrichum acutatum species complex</taxon>
    </lineage>
</organism>
<keyword evidence="2" id="KW-1185">Reference proteome</keyword>
<dbReference type="Proteomes" id="UP000070054">
    <property type="component" value="Unassembled WGS sequence"/>
</dbReference>
<proteinExistence type="predicted"/>
<evidence type="ECO:0000313" key="2">
    <source>
        <dbReference type="Proteomes" id="UP000070054"/>
    </source>
</evidence>
<dbReference type="EMBL" id="JEMN01001074">
    <property type="protein sequence ID" value="KXH49349.1"/>
    <property type="molecule type" value="Genomic_DNA"/>
</dbReference>
<comment type="caution">
    <text evidence="1">The sequence shown here is derived from an EMBL/GenBank/DDBJ whole genome shotgun (WGS) entry which is preliminary data.</text>
</comment>
<evidence type="ECO:0000313" key="1">
    <source>
        <dbReference type="EMBL" id="KXH49349.1"/>
    </source>
</evidence>
<reference evidence="1 2" key="1">
    <citation type="submission" date="2014-02" db="EMBL/GenBank/DDBJ databases">
        <title>The genome sequence of Colletotrichum nymphaeae SA-01.</title>
        <authorList>
            <person name="Baroncelli R."/>
            <person name="Thon M.R."/>
        </authorList>
    </citation>
    <scope>NUCLEOTIDE SEQUENCE [LARGE SCALE GENOMIC DNA]</scope>
    <source>
        <strain evidence="1 2">SA-01</strain>
    </source>
</reference>
<accession>A0A135TMJ7</accession>
<name>A0A135TMJ7_9PEZI</name>
<protein>
    <submittedName>
        <fullName evidence="1">Uncharacterized protein</fullName>
    </submittedName>
</protein>
<gene>
    <name evidence="1" type="ORF">CNYM01_05205</name>
</gene>
<dbReference type="AlphaFoldDB" id="A0A135TMJ7"/>
<sequence>MGMESHDAQYYDIAASSETGEDIRMKRMRDNLKLRVCSTNTPHMELRGSSPLSAMFAVVRGARAICRMLVPCAWFLEKQNPELSWDLRVGRAGRAFQNIRADTKPTELAGWPISASLS</sequence>